<evidence type="ECO:0000256" key="1">
    <source>
        <dbReference type="SAM" id="MobiDB-lite"/>
    </source>
</evidence>
<feature type="signal peptide" evidence="2">
    <location>
        <begin position="1"/>
        <end position="22"/>
    </location>
</feature>
<accession>A0A0D1YYA9</accession>
<evidence type="ECO:0000313" key="3">
    <source>
        <dbReference type="EMBL" id="KIV79798.1"/>
    </source>
</evidence>
<reference evidence="3 4" key="1">
    <citation type="submission" date="2015-01" db="EMBL/GenBank/DDBJ databases">
        <title>The Genome Sequence of Exophiala sideris CBS121828.</title>
        <authorList>
            <consortium name="The Broad Institute Genomics Platform"/>
            <person name="Cuomo C."/>
            <person name="de Hoog S."/>
            <person name="Gorbushina A."/>
            <person name="Stielow B."/>
            <person name="Teixiera M."/>
            <person name="Abouelleil A."/>
            <person name="Chapman S.B."/>
            <person name="Priest M."/>
            <person name="Young S.K."/>
            <person name="Wortman J."/>
            <person name="Nusbaum C."/>
            <person name="Birren B."/>
        </authorList>
    </citation>
    <scope>NUCLEOTIDE SEQUENCE [LARGE SCALE GENOMIC DNA]</scope>
    <source>
        <strain evidence="3 4">CBS 121828</strain>
    </source>
</reference>
<feature type="compositionally biased region" description="Low complexity" evidence="1">
    <location>
        <begin position="177"/>
        <end position="221"/>
    </location>
</feature>
<dbReference type="Proteomes" id="UP000053599">
    <property type="component" value="Unassembled WGS sequence"/>
</dbReference>
<gene>
    <name evidence="3" type="ORF">PV11_07343</name>
</gene>
<name>A0A0D1YYA9_9EURO</name>
<dbReference type="AlphaFoldDB" id="A0A0D1YYA9"/>
<feature type="chain" id="PRO_5002237291" evidence="2">
    <location>
        <begin position="23"/>
        <end position="462"/>
    </location>
</feature>
<dbReference type="HOGENOM" id="CLU_591877_0_0_1"/>
<evidence type="ECO:0000256" key="2">
    <source>
        <dbReference type="SAM" id="SignalP"/>
    </source>
</evidence>
<proteinExistence type="predicted"/>
<protein>
    <submittedName>
        <fullName evidence="3">Uncharacterized protein</fullName>
    </submittedName>
</protein>
<feature type="region of interest" description="Disordered" evidence="1">
    <location>
        <begin position="175"/>
        <end position="221"/>
    </location>
</feature>
<evidence type="ECO:0000313" key="4">
    <source>
        <dbReference type="Proteomes" id="UP000053599"/>
    </source>
</evidence>
<dbReference type="EMBL" id="KN846953">
    <property type="protein sequence ID" value="KIV79798.1"/>
    <property type="molecule type" value="Genomic_DNA"/>
</dbReference>
<organism evidence="3 4">
    <name type="scientific">Exophiala sideris</name>
    <dbReference type="NCBI Taxonomy" id="1016849"/>
    <lineage>
        <taxon>Eukaryota</taxon>
        <taxon>Fungi</taxon>
        <taxon>Dikarya</taxon>
        <taxon>Ascomycota</taxon>
        <taxon>Pezizomycotina</taxon>
        <taxon>Eurotiomycetes</taxon>
        <taxon>Chaetothyriomycetidae</taxon>
        <taxon>Chaetothyriales</taxon>
        <taxon>Herpotrichiellaceae</taxon>
        <taxon>Exophiala</taxon>
    </lineage>
</organism>
<sequence>MARSQWLLLFSLLPIFVGSANASTCTGLIGVLASAVSQYPEAQSFCSSKFPVPAATTTAAPSTTTITTTVTVTTQGPATTATTTVATSTVSVTVLTDTLTITAAPTTVVATTTTTLTETDTATNTETDTETETDTATTTTTVTVTAGQQNKVRREADGPAFKVIASATSDVSLARRAAPTTTTTRSATTTATTTTKPTTSTTTTTTTKPTTTTTTTTTKPTTTTTMTTKLTATTTTTTTKPITTTMAMANSKSAALSSLFSIESVIAQSICYCIEAPNYAFCCVDDYDDDGVCHQYPDRDHIRYSYSDDHSYQHSKCDCYALNPFNRDRYSVHDDNYNNNNHDDHDDHHDDYYYHNYDYHGRSSGLLYLREERSSEAFSIHYMTKSCYHSEAPANTCFLNTVHAPILTTASPIKEVTTTADQTTIAILFFPGAAVVLARIHATSTARAINNVSIHMAQGTNA</sequence>
<dbReference type="STRING" id="1016849.A0A0D1YYA9"/>
<keyword evidence="2" id="KW-0732">Signal</keyword>